<evidence type="ECO:0000256" key="13">
    <source>
        <dbReference type="RuleBase" id="RU003785"/>
    </source>
</evidence>
<comment type="caution">
    <text evidence="14">The sequence shown here is derived from an EMBL/GenBank/DDBJ whole genome shotgun (WGS) entry which is preliminary data.</text>
</comment>
<dbReference type="InterPro" id="IPR027417">
    <property type="entry name" value="P-loop_NTPase"/>
</dbReference>
<keyword evidence="15" id="KW-1185">Reference proteome</keyword>
<keyword evidence="7 10" id="KW-0067">ATP-binding</keyword>
<organism evidence="14 15">
    <name type="scientific">Rubellimicrobium aerolatum</name>
    <dbReference type="NCBI Taxonomy" id="490979"/>
    <lineage>
        <taxon>Bacteria</taxon>
        <taxon>Pseudomonadati</taxon>
        <taxon>Pseudomonadota</taxon>
        <taxon>Alphaproteobacteria</taxon>
        <taxon>Rhodobacterales</taxon>
        <taxon>Roseobacteraceae</taxon>
        <taxon>Rubellimicrobium</taxon>
    </lineage>
</organism>
<evidence type="ECO:0000256" key="12">
    <source>
        <dbReference type="RuleBase" id="RU003784"/>
    </source>
</evidence>
<reference evidence="15" key="1">
    <citation type="journal article" date="2019" name="Int. J. Syst. Evol. Microbiol.">
        <title>The Global Catalogue of Microorganisms (GCM) 10K type strain sequencing project: providing services to taxonomists for standard genome sequencing and annotation.</title>
        <authorList>
            <consortium name="The Broad Institute Genomics Platform"/>
            <consortium name="The Broad Institute Genome Sequencing Center for Infectious Disease"/>
            <person name="Wu L."/>
            <person name="Ma J."/>
        </authorList>
    </citation>
    <scope>NUCLEOTIDE SEQUENCE [LARGE SCALE GENOMIC DNA]</scope>
    <source>
        <strain evidence="15">KACC 11588</strain>
    </source>
</reference>
<keyword evidence="4 10" id="KW-0808">Transferase</keyword>
<evidence type="ECO:0000256" key="11">
    <source>
        <dbReference type="RuleBase" id="RU003783"/>
    </source>
</evidence>
<gene>
    <name evidence="10 14" type="primary">miaA</name>
    <name evidence="14" type="ORF">ACFPOC_01970</name>
</gene>
<comment type="function">
    <text evidence="2 10 12">Catalyzes the transfer of a dimethylallyl group onto the adenine at position 37 in tRNAs that read codons beginning with uridine, leading to the formation of N6-(dimethylallyl)adenosine (i(6)A).</text>
</comment>
<evidence type="ECO:0000313" key="15">
    <source>
        <dbReference type="Proteomes" id="UP001596056"/>
    </source>
</evidence>
<keyword evidence="6 10" id="KW-0547">Nucleotide-binding</keyword>
<protein>
    <recommendedName>
        <fullName evidence="10">tRNA dimethylallyltransferase</fullName>
        <ecNumber evidence="10">2.5.1.75</ecNumber>
    </recommendedName>
    <alternativeName>
        <fullName evidence="10">Dimethylallyl diphosphate:tRNA dimethylallyltransferase</fullName>
        <shortName evidence="10">DMAPP:tRNA dimethylallyltransferase</shortName>
        <shortName evidence="10">DMATase</shortName>
    </alternativeName>
    <alternativeName>
        <fullName evidence="10">Isopentenyl-diphosphate:tRNA isopentenyltransferase</fullName>
        <shortName evidence="10">IPP transferase</shortName>
        <shortName evidence="10">IPPT</shortName>
        <shortName evidence="10">IPTase</shortName>
    </alternativeName>
</protein>
<dbReference type="RefSeq" id="WP_209836716.1">
    <property type="nucleotide sequence ID" value="NZ_JAGGJP010000001.1"/>
</dbReference>
<dbReference type="Pfam" id="PF01715">
    <property type="entry name" value="IPPT"/>
    <property type="match status" value="1"/>
</dbReference>
<sequence>MDLSGIPPDRPVLIAGPTASGKSALASRIAREGGGVVVNADALQVYEGWRVLTARPSAAEEAEVPHALFGHVGMAEPYSVGHWLREVAPLLEGARRPVIVGGTGLYLSALTEGLAEIPPVPPEVRAEGDSLPLGVLVAGLDARTAEGLDLRNRARVQRAWEVLRATGRGLAEWQADTPPPLLPLARAAALVLRPEVPWLDARIAARFGAMLEGGTVEEARALLPAWRERAPAFRALGAEEIRAHLLGRLTLEEARARAVLASRLYAKRQRTWFRSRMGAWRAVAVPEG</sequence>
<evidence type="ECO:0000256" key="8">
    <source>
        <dbReference type="ARBA" id="ARBA00022842"/>
    </source>
</evidence>
<dbReference type="Gene3D" id="1.10.20.140">
    <property type="match status" value="1"/>
</dbReference>
<evidence type="ECO:0000256" key="5">
    <source>
        <dbReference type="ARBA" id="ARBA00022694"/>
    </source>
</evidence>
<evidence type="ECO:0000313" key="14">
    <source>
        <dbReference type="EMBL" id="MFC5565187.1"/>
    </source>
</evidence>
<evidence type="ECO:0000256" key="1">
    <source>
        <dbReference type="ARBA" id="ARBA00001946"/>
    </source>
</evidence>
<evidence type="ECO:0000256" key="7">
    <source>
        <dbReference type="ARBA" id="ARBA00022840"/>
    </source>
</evidence>
<proteinExistence type="inferred from homology"/>
<dbReference type="InterPro" id="IPR018022">
    <property type="entry name" value="IPT"/>
</dbReference>
<keyword evidence="8 10" id="KW-0460">Magnesium</keyword>
<dbReference type="GO" id="GO:0052381">
    <property type="term" value="F:tRNA dimethylallyltransferase activity"/>
    <property type="evidence" value="ECO:0007669"/>
    <property type="project" value="UniProtKB-EC"/>
</dbReference>
<feature type="binding site" evidence="10">
    <location>
        <begin position="18"/>
        <end position="23"/>
    </location>
    <ligand>
        <name>substrate</name>
    </ligand>
</feature>
<dbReference type="PANTHER" id="PTHR11088:SF60">
    <property type="entry name" value="TRNA DIMETHYLALLYLTRANSFERASE"/>
    <property type="match status" value="1"/>
</dbReference>
<keyword evidence="5 10" id="KW-0819">tRNA processing</keyword>
<name>A0ABW0S8H5_9RHOB</name>
<feature type="site" description="Interaction with substrate tRNA" evidence="10">
    <location>
        <position position="125"/>
    </location>
</feature>
<evidence type="ECO:0000256" key="3">
    <source>
        <dbReference type="ARBA" id="ARBA00005842"/>
    </source>
</evidence>
<evidence type="ECO:0000256" key="2">
    <source>
        <dbReference type="ARBA" id="ARBA00003213"/>
    </source>
</evidence>
<dbReference type="Gene3D" id="3.40.50.300">
    <property type="entry name" value="P-loop containing nucleotide triphosphate hydrolases"/>
    <property type="match status" value="1"/>
</dbReference>
<comment type="catalytic activity">
    <reaction evidence="9 10 11">
        <text>adenosine(37) in tRNA + dimethylallyl diphosphate = N(6)-dimethylallyladenosine(37) in tRNA + diphosphate</text>
        <dbReference type="Rhea" id="RHEA:26482"/>
        <dbReference type="Rhea" id="RHEA-COMP:10162"/>
        <dbReference type="Rhea" id="RHEA-COMP:10375"/>
        <dbReference type="ChEBI" id="CHEBI:33019"/>
        <dbReference type="ChEBI" id="CHEBI:57623"/>
        <dbReference type="ChEBI" id="CHEBI:74411"/>
        <dbReference type="ChEBI" id="CHEBI:74415"/>
        <dbReference type="EC" id="2.5.1.75"/>
    </reaction>
</comment>
<feature type="binding site" evidence="10">
    <location>
        <begin position="16"/>
        <end position="23"/>
    </location>
    <ligand>
        <name>ATP</name>
        <dbReference type="ChEBI" id="CHEBI:30616"/>
    </ligand>
</feature>
<dbReference type="SUPFAM" id="SSF52540">
    <property type="entry name" value="P-loop containing nucleoside triphosphate hydrolases"/>
    <property type="match status" value="2"/>
</dbReference>
<dbReference type="HAMAP" id="MF_00185">
    <property type="entry name" value="IPP_trans"/>
    <property type="match status" value="1"/>
</dbReference>
<dbReference type="EC" id="2.5.1.75" evidence="10"/>
<evidence type="ECO:0000256" key="4">
    <source>
        <dbReference type="ARBA" id="ARBA00022679"/>
    </source>
</evidence>
<comment type="cofactor">
    <cofactor evidence="1 10">
        <name>Mg(2+)</name>
        <dbReference type="ChEBI" id="CHEBI:18420"/>
    </cofactor>
</comment>
<dbReference type="InterPro" id="IPR039657">
    <property type="entry name" value="Dimethylallyltransferase"/>
</dbReference>
<dbReference type="NCBIfam" id="TIGR00174">
    <property type="entry name" value="miaA"/>
    <property type="match status" value="1"/>
</dbReference>
<evidence type="ECO:0000256" key="10">
    <source>
        <dbReference type="HAMAP-Rule" id="MF_00185"/>
    </source>
</evidence>
<comment type="similarity">
    <text evidence="3 10 13">Belongs to the IPP transferase family.</text>
</comment>
<feature type="site" description="Interaction with substrate tRNA" evidence="10">
    <location>
        <position position="103"/>
    </location>
</feature>
<dbReference type="Proteomes" id="UP001596056">
    <property type="component" value="Unassembled WGS sequence"/>
</dbReference>
<dbReference type="EMBL" id="JBHSNA010000001">
    <property type="protein sequence ID" value="MFC5565187.1"/>
    <property type="molecule type" value="Genomic_DNA"/>
</dbReference>
<evidence type="ECO:0000256" key="9">
    <source>
        <dbReference type="ARBA" id="ARBA00049563"/>
    </source>
</evidence>
<evidence type="ECO:0000256" key="6">
    <source>
        <dbReference type="ARBA" id="ARBA00022741"/>
    </source>
</evidence>
<comment type="caution">
    <text evidence="10">Lacks conserved residue(s) required for the propagation of feature annotation.</text>
</comment>
<dbReference type="PANTHER" id="PTHR11088">
    <property type="entry name" value="TRNA DIMETHYLALLYLTRANSFERASE"/>
    <property type="match status" value="1"/>
</dbReference>
<accession>A0ABW0S8H5</accession>
<comment type="subunit">
    <text evidence="10">Monomer.</text>
</comment>